<dbReference type="Proteomes" id="UP000598227">
    <property type="component" value="Unassembled WGS sequence"/>
</dbReference>
<feature type="region of interest" description="Disordered" evidence="1">
    <location>
        <begin position="1"/>
        <end position="66"/>
    </location>
</feature>
<keyword evidence="3" id="KW-1185">Reference proteome</keyword>
<accession>A0ABR9GWW1</accession>
<comment type="caution">
    <text evidence="2">The sequence shown here is derived from an EMBL/GenBank/DDBJ whole genome shotgun (WGS) entry which is preliminary data.</text>
</comment>
<dbReference type="RefSeq" id="WP_192568844.1">
    <property type="nucleotide sequence ID" value="NZ_JACZEP010000017.1"/>
</dbReference>
<evidence type="ECO:0000256" key="1">
    <source>
        <dbReference type="SAM" id="MobiDB-lite"/>
    </source>
</evidence>
<feature type="compositionally biased region" description="Polar residues" evidence="1">
    <location>
        <begin position="34"/>
        <end position="48"/>
    </location>
</feature>
<proteinExistence type="predicted"/>
<dbReference type="EMBL" id="JACZEP010000017">
    <property type="protein sequence ID" value="MBE1208171.1"/>
    <property type="molecule type" value="Genomic_DNA"/>
</dbReference>
<protein>
    <submittedName>
        <fullName evidence="2">Uncharacterized protein</fullName>
    </submittedName>
</protein>
<evidence type="ECO:0000313" key="3">
    <source>
        <dbReference type="Proteomes" id="UP000598227"/>
    </source>
</evidence>
<organism evidence="2 3">
    <name type="scientific">Aminobacter carboxidus</name>
    <dbReference type="NCBI Taxonomy" id="376165"/>
    <lineage>
        <taxon>Bacteria</taxon>
        <taxon>Pseudomonadati</taxon>
        <taxon>Pseudomonadota</taxon>
        <taxon>Alphaproteobacteria</taxon>
        <taxon>Hyphomicrobiales</taxon>
        <taxon>Phyllobacteriaceae</taxon>
        <taxon>Aminobacter</taxon>
    </lineage>
</organism>
<gene>
    <name evidence="2" type="ORF">IHE39_28150</name>
</gene>
<name>A0ABR9GWW1_9HYPH</name>
<sequence length="137" mass="15048">MRVEGDELVVDIVEPASRLPQAKSEESRPAASDEGSSAPETKSKSVNSIPEKATSGQSERKGGPLARTAAIIGGEKGFWTFAKHKYGEEISSADQAEAWIKKVCSIESRVDLDHEPRSAQVFRPIEKAYRLWLEGYD</sequence>
<evidence type="ECO:0000313" key="2">
    <source>
        <dbReference type="EMBL" id="MBE1208171.1"/>
    </source>
</evidence>
<reference evidence="2 3" key="1">
    <citation type="submission" date="2020-09" db="EMBL/GenBank/DDBJ databases">
        <title>Draft Genome Sequence of Aminobacter carboxidus type strain DSM 1086, a soil Gram-negative carboxydobacterium.</title>
        <authorList>
            <person name="Turrini P."/>
            <person name="Tescari M."/>
            <person name="Artuso I."/>
            <person name="Lugli G.A."/>
            <person name="Frangipani E."/>
            <person name="Ventura M."/>
            <person name="Visca P."/>
        </authorList>
    </citation>
    <scope>NUCLEOTIDE SEQUENCE [LARGE SCALE GENOMIC DNA]</scope>
    <source>
        <strain evidence="2 3">DSM 1086</strain>
    </source>
</reference>